<organism evidence="2 3">
    <name type="scientific">Planosporangium mesophilum</name>
    <dbReference type="NCBI Taxonomy" id="689768"/>
    <lineage>
        <taxon>Bacteria</taxon>
        <taxon>Bacillati</taxon>
        <taxon>Actinomycetota</taxon>
        <taxon>Actinomycetes</taxon>
        <taxon>Micromonosporales</taxon>
        <taxon>Micromonosporaceae</taxon>
        <taxon>Planosporangium</taxon>
    </lineage>
</organism>
<dbReference type="Proteomes" id="UP000599074">
    <property type="component" value="Unassembled WGS sequence"/>
</dbReference>
<evidence type="ECO:0000313" key="2">
    <source>
        <dbReference type="EMBL" id="GII24390.1"/>
    </source>
</evidence>
<dbReference type="SUPFAM" id="SSF81923">
    <property type="entry name" value="Double Clp-N motif"/>
    <property type="match status" value="1"/>
</dbReference>
<dbReference type="InterPro" id="IPR004176">
    <property type="entry name" value="Clp_R_N"/>
</dbReference>
<gene>
    <name evidence="2" type="ORF">Pme01_39870</name>
</gene>
<name>A0A8J3TN75_9ACTN</name>
<dbReference type="AlphaFoldDB" id="A0A8J3TN75"/>
<feature type="domain" description="Clp R" evidence="1">
    <location>
        <begin position="130"/>
        <end position="187"/>
    </location>
</feature>
<evidence type="ECO:0000259" key="1">
    <source>
        <dbReference type="Pfam" id="PF02861"/>
    </source>
</evidence>
<accession>A0A8J3TN75</accession>
<evidence type="ECO:0000313" key="3">
    <source>
        <dbReference type="Proteomes" id="UP000599074"/>
    </source>
</evidence>
<dbReference type="InterPro" id="IPR036628">
    <property type="entry name" value="Clp_N_dom_sf"/>
</dbReference>
<dbReference type="Gene3D" id="1.10.1780.10">
    <property type="entry name" value="Clp, N-terminal domain"/>
    <property type="match status" value="1"/>
</dbReference>
<proteinExistence type="predicted"/>
<dbReference type="RefSeq" id="WP_168116689.1">
    <property type="nucleotide sequence ID" value="NZ_BOON01000035.1"/>
</dbReference>
<dbReference type="Pfam" id="PF02861">
    <property type="entry name" value="Clp_N"/>
    <property type="match status" value="1"/>
</dbReference>
<comment type="caution">
    <text evidence="2">The sequence shown here is derived from an EMBL/GenBank/DDBJ whole genome shotgun (WGS) entry which is preliminary data.</text>
</comment>
<sequence>MTLFAGFTPSATDTVVRAGRLAAETGAPRLRTDFLLLALAEGGYLTPPLDALAGHGSAVRGHIPEYVSGRTDRELLALLGIDLDEVRRIAEASTGRRLDDATLWRLERSRLRRLRYTLRGPAGELRLDGRSRKVVEVAQYWARRRGTPVGPEHLLWGLLADGSNESVRVLRRIGVDLPRLGESLQRWYTRSADAR</sequence>
<protein>
    <recommendedName>
        <fullName evidence="1">Clp R domain-containing protein</fullName>
    </recommendedName>
</protein>
<keyword evidence="3" id="KW-1185">Reference proteome</keyword>
<reference evidence="2" key="1">
    <citation type="submission" date="2021-01" db="EMBL/GenBank/DDBJ databases">
        <title>Whole genome shotgun sequence of Planosporangium mesophilum NBRC 109066.</title>
        <authorList>
            <person name="Komaki H."/>
            <person name="Tamura T."/>
        </authorList>
    </citation>
    <scope>NUCLEOTIDE SEQUENCE</scope>
    <source>
        <strain evidence="2">NBRC 109066</strain>
    </source>
</reference>
<dbReference type="EMBL" id="BOON01000035">
    <property type="protein sequence ID" value="GII24390.1"/>
    <property type="molecule type" value="Genomic_DNA"/>
</dbReference>